<protein>
    <submittedName>
        <fullName evidence="2">Uncharacterized protein</fullName>
    </submittedName>
</protein>
<organism evidence="2 3">
    <name type="scientific">Methylocapsa polymorpha</name>
    <dbReference type="NCBI Taxonomy" id="3080828"/>
    <lineage>
        <taxon>Bacteria</taxon>
        <taxon>Pseudomonadati</taxon>
        <taxon>Pseudomonadota</taxon>
        <taxon>Alphaproteobacteria</taxon>
        <taxon>Hyphomicrobiales</taxon>
        <taxon>Beijerinckiaceae</taxon>
        <taxon>Methylocapsa</taxon>
    </lineage>
</organism>
<evidence type="ECO:0000256" key="1">
    <source>
        <dbReference type="SAM" id="SignalP"/>
    </source>
</evidence>
<feature type="signal peptide" evidence="1">
    <location>
        <begin position="1"/>
        <end position="23"/>
    </location>
</feature>
<name>A0ABZ0HVR7_9HYPH</name>
<dbReference type="EMBL" id="CP136862">
    <property type="protein sequence ID" value="WOJ90659.1"/>
    <property type="molecule type" value="Genomic_DNA"/>
</dbReference>
<keyword evidence="3" id="KW-1185">Reference proteome</keyword>
<dbReference type="Proteomes" id="UP001626536">
    <property type="component" value="Chromosome"/>
</dbReference>
<proteinExistence type="predicted"/>
<evidence type="ECO:0000313" key="2">
    <source>
        <dbReference type="EMBL" id="WOJ90659.1"/>
    </source>
</evidence>
<reference evidence="2 3" key="1">
    <citation type="submission" date="2023-10" db="EMBL/GenBank/DDBJ databases">
        <title>Novel methanotroph of the genus Methylocapsa from a subarctic wetland.</title>
        <authorList>
            <person name="Belova S.E."/>
            <person name="Oshkin I.Y."/>
            <person name="Miroshnikov K."/>
            <person name="Dedysh S.N."/>
        </authorList>
    </citation>
    <scope>NUCLEOTIDE SEQUENCE [LARGE SCALE GENOMIC DNA]</scope>
    <source>
        <strain evidence="2 3">RX1</strain>
    </source>
</reference>
<keyword evidence="1" id="KW-0732">Signal</keyword>
<dbReference type="RefSeq" id="WP_407340244.1">
    <property type="nucleotide sequence ID" value="NZ_CP136862.1"/>
</dbReference>
<accession>A0ABZ0HVR7</accession>
<feature type="chain" id="PRO_5045859639" evidence="1">
    <location>
        <begin position="24"/>
        <end position="88"/>
    </location>
</feature>
<evidence type="ECO:0000313" key="3">
    <source>
        <dbReference type="Proteomes" id="UP001626536"/>
    </source>
</evidence>
<gene>
    <name evidence="2" type="ORF">RZS28_05035</name>
</gene>
<sequence length="88" mass="9365">MSVGKIFAVLAFLSLFAVSAASAGKISNDAAGAKEDNVPSPPAVQDVRRDFPIVMGRSVSVHHKTKLHHIKMKPTDLIEKSAAPEEAE</sequence>